<name>A0ABQ2V9J9_9PSEU</name>
<proteinExistence type="predicted"/>
<sequence length="397" mass="41718">MGSVTGSVDLAGCERLQYDYGPDRMPKNRPVLFTMWRYRELLPIPDGPVRYPVPIGGTPLLHAPALRHALRTPHLWLKDETRNPSASNKDRATALVIEDGLRHGLRTITTASTGNAAVSTAFGAAAAGMRAVIFVSTDCSPEKLALMTQAGAWVFQARGGYAAAVDLSRTAARTFGWLDRNTGVNPVTIEAKKTVAFEVWEQLGRRLPDVVIVPVGDGPTLVALEKGFAELVSCGLTTRQPRLIGVQADRCQPLVRAWLGEPVRPAELDPAATLAGGIAVVRPAIGDAVLDAVRRTGGGMVPVTDDAMLSAAAALAGRAGVGAEPAGAAALAGLEAAVERGLADRSETLALLVTGRELKASDATYDPRRVTVAESLDDVERALSSRRGTTSGFSCSA</sequence>
<dbReference type="PANTHER" id="PTHR48078">
    <property type="entry name" value="THREONINE DEHYDRATASE, MITOCHONDRIAL-RELATED"/>
    <property type="match status" value="1"/>
</dbReference>
<feature type="domain" description="Tryptophan synthase beta chain-like PALP" evidence="4">
    <location>
        <begin position="55"/>
        <end position="355"/>
    </location>
</feature>
<dbReference type="InterPro" id="IPR050147">
    <property type="entry name" value="Ser/Thr_Dehydratase"/>
</dbReference>
<comment type="caution">
    <text evidence="5">The sequence shown here is derived from an EMBL/GenBank/DDBJ whole genome shotgun (WGS) entry which is preliminary data.</text>
</comment>
<dbReference type="Proteomes" id="UP000649573">
    <property type="component" value="Unassembled WGS sequence"/>
</dbReference>
<dbReference type="InterPro" id="IPR001926">
    <property type="entry name" value="TrpB-like_PALP"/>
</dbReference>
<accession>A0ABQ2V9J9</accession>
<protein>
    <submittedName>
        <fullName evidence="5">Threonine synthase</fullName>
    </submittedName>
</protein>
<evidence type="ECO:0000256" key="3">
    <source>
        <dbReference type="ARBA" id="ARBA00023239"/>
    </source>
</evidence>
<keyword evidence="3" id="KW-0456">Lyase</keyword>
<keyword evidence="2" id="KW-0663">Pyridoxal phosphate</keyword>
<comment type="cofactor">
    <cofactor evidence="1">
        <name>pyridoxal 5'-phosphate</name>
        <dbReference type="ChEBI" id="CHEBI:597326"/>
    </cofactor>
</comment>
<evidence type="ECO:0000313" key="6">
    <source>
        <dbReference type="Proteomes" id="UP000649573"/>
    </source>
</evidence>
<evidence type="ECO:0000256" key="1">
    <source>
        <dbReference type="ARBA" id="ARBA00001933"/>
    </source>
</evidence>
<evidence type="ECO:0000256" key="2">
    <source>
        <dbReference type="ARBA" id="ARBA00022898"/>
    </source>
</evidence>
<evidence type="ECO:0000313" key="5">
    <source>
        <dbReference type="EMBL" id="GGU73775.1"/>
    </source>
</evidence>
<evidence type="ECO:0000259" key="4">
    <source>
        <dbReference type="Pfam" id="PF00291"/>
    </source>
</evidence>
<dbReference type="SUPFAM" id="SSF53686">
    <property type="entry name" value="Tryptophan synthase beta subunit-like PLP-dependent enzymes"/>
    <property type="match status" value="1"/>
</dbReference>
<dbReference type="Pfam" id="PF00291">
    <property type="entry name" value="PALP"/>
    <property type="match status" value="1"/>
</dbReference>
<dbReference type="Gene3D" id="3.40.50.1100">
    <property type="match status" value="2"/>
</dbReference>
<keyword evidence="6" id="KW-1185">Reference proteome</keyword>
<reference evidence="6" key="1">
    <citation type="journal article" date="2019" name="Int. J. Syst. Evol. Microbiol.">
        <title>The Global Catalogue of Microorganisms (GCM) 10K type strain sequencing project: providing services to taxonomists for standard genome sequencing and annotation.</title>
        <authorList>
            <consortium name="The Broad Institute Genomics Platform"/>
            <consortium name="The Broad Institute Genome Sequencing Center for Infectious Disease"/>
            <person name="Wu L."/>
            <person name="Ma J."/>
        </authorList>
    </citation>
    <scope>NUCLEOTIDE SEQUENCE [LARGE SCALE GENOMIC DNA]</scope>
    <source>
        <strain evidence="6">JCM 3296</strain>
    </source>
</reference>
<dbReference type="InterPro" id="IPR036052">
    <property type="entry name" value="TrpB-like_PALP_sf"/>
</dbReference>
<dbReference type="EMBL" id="BMRE01000054">
    <property type="protein sequence ID" value="GGU73775.1"/>
    <property type="molecule type" value="Genomic_DNA"/>
</dbReference>
<gene>
    <name evidence="5" type="ORF">GCM10010178_76520</name>
</gene>
<organism evidence="5 6">
    <name type="scientific">Lentzea flava</name>
    <dbReference type="NCBI Taxonomy" id="103732"/>
    <lineage>
        <taxon>Bacteria</taxon>
        <taxon>Bacillati</taxon>
        <taxon>Actinomycetota</taxon>
        <taxon>Actinomycetes</taxon>
        <taxon>Pseudonocardiales</taxon>
        <taxon>Pseudonocardiaceae</taxon>
        <taxon>Lentzea</taxon>
    </lineage>
</organism>
<dbReference type="PANTHER" id="PTHR48078:SF6">
    <property type="entry name" value="L-THREONINE DEHYDRATASE CATABOLIC TDCB"/>
    <property type="match status" value="1"/>
</dbReference>